<evidence type="ECO:0000256" key="1">
    <source>
        <dbReference type="ARBA" id="ARBA00001593"/>
    </source>
</evidence>
<dbReference type="EC" id="4.6.1.1" evidence="3"/>
<keyword evidence="11" id="KW-0456">Lyase</keyword>
<keyword evidence="4 13" id="KW-0812">Transmembrane</keyword>
<dbReference type="AlphaFoldDB" id="A0AAV2T1L6"/>
<comment type="catalytic activity">
    <reaction evidence="1">
        <text>ATP = 3',5'-cyclic AMP + diphosphate</text>
        <dbReference type="Rhea" id="RHEA:15389"/>
        <dbReference type="ChEBI" id="CHEBI:30616"/>
        <dbReference type="ChEBI" id="CHEBI:33019"/>
        <dbReference type="ChEBI" id="CHEBI:58165"/>
        <dbReference type="EC" id="4.6.1.1"/>
    </reaction>
</comment>
<comment type="subcellular location">
    <subcellularLocation>
        <location evidence="2">Membrane</location>
        <topology evidence="2">Multi-pass membrane protein</topology>
    </subcellularLocation>
</comment>
<name>A0AAV2T1L6_CALDB</name>
<evidence type="ECO:0000256" key="7">
    <source>
        <dbReference type="ARBA" id="ARBA00022840"/>
    </source>
</evidence>
<gene>
    <name evidence="15" type="ORF">CDAUBV1_LOCUS1358</name>
</gene>
<evidence type="ECO:0000256" key="12">
    <source>
        <dbReference type="SAM" id="MobiDB-lite"/>
    </source>
</evidence>
<dbReference type="CDD" id="cd07302">
    <property type="entry name" value="CHD"/>
    <property type="match status" value="2"/>
</dbReference>
<dbReference type="GO" id="GO:0009190">
    <property type="term" value="P:cyclic nucleotide biosynthetic process"/>
    <property type="evidence" value="ECO:0007669"/>
    <property type="project" value="InterPro"/>
</dbReference>
<dbReference type="EMBL" id="CAXLJL010000055">
    <property type="protein sequence ID" value="CAL5129901.1"/>
    <property type="molecule type" value="Genomic_DNA"/>
</dbReference>
<feature type="transmembrane region" description="Helical" evidence="13">
    <location>
        <begin position="686"/>
        <end position="711"/>
    </location>
</feature>
<feature type="transmembrane region" description="Helical" evidence="13">
    <location>
        <begin position="77"/>
        <end position="95"/>
    </location>
</feature>
<sequence length="1117" mass="127744">MKMSVSQDTKNSDLRTTALHEYHLDELVRREAPTIPTLLQLLQSYRQAISATRFRSTMLRDYYNIIKLGRTKSQFRCALRFALCSFIIIMMESIVCNPQEYSFMLWFVSVPLIPFAFTMRAYTPNVYKWVSHILYVAHVIAIFWVRVWTNGQDHELHSVGIATIMSLFLLLPISTDLATSITFMYIGTSVSTMVFEANSGIWEKQTANLKEWKDFDVYRRIQYSNKTYTVGTTDYIIVSQALTWIPVFFIAFYLKLWMRIRLRSAFFKLGISVHARHECESALEGQVRWIEAIMPSVIRAEYQRLRLANVDREANMWVFSKNYDHVSILFADIVGFTRMSSNKTAEQVVTMLNDLFNRFDDLCQMTQCEKIATLGDCYYCIAGCPNPRDDHAICCVEMGLGMCRIIKVFNCDFSESVSMRIGVHTGRVNAAIIGSQRYRFDVYSYDVIVASTLESTGRPGRVHVSQDVYDLVKTVYNFAEGEPLEIKKEQIRGIAGMELTTKSIATYFVDPRSSQWRMKHEKFGAAKAILHKSEEADTTNKRRNKQYYFSESDSDDAEENIKKVPSKGENAGESQWDYIRIGAKVDDLLSQISFERDFELIHNLQTDPAKQYTIFEKMPLWPICLTFYDTETEWHYRTHLDDPMKKIYIDSQKLAPLFDALACFALNCSVLVHCALVAHFAGRSSLEYRCVCVVFVCAKMIIICILIYVSTRCEAHLEGKRAKRIYHFFSHPTVREICVSMLTLLPTLLLCTFVRLHGGEAILVGQRMSFSAIVFHCILVHCLPLSSGFKFRLICTVLSSVILLISSKCVYPSDTGDPERLCSTFITYRIGVPYTPFCVIFVAELLLCMTLTLTIANYNEKYGRFCFYVTREAEITADEAKIAADDAADMLDNIIPRYVHQYIQSWGKRGLATSFSYAVSVEHAAVAFATISNFFSKYYREDYKGGENALKLLNGIVCMFDDILKRPDMKDVEKIKTINDCYMVASGLNTKEVAKNASKTDHLVALMNYCHLIIDNLDEFNSMYIIGTDQFEVKVGYNTGPLIAGIIGTTKPMYDIWGNTVNVASRMYSTGLVGKIQVPEDVAIELKDFFSFTYRGEVFVKGKGDMRTYLCQRLNSA</sequence>
<feature type="region of interest" description="Disordered" evidence="12">
    <location>
        <begin position="548"/>
        <end position="570"/>
    </location>
</feature>
<keyword evidence="10 13" id="KW-0472">Membrane</keyword>
<dbReference type="GO" id="GO:0004016">
    <property type="term" value="F:adenylate cyclase activity"/>
    <property type="evidence" value="ECO:0007669"/>
    <property type="project" value="UniProtKB-EC"/>
</dbReference>
<evidence type="ECO:0000256" key="3">
    <source>
        <dbReference type="ARBA" id="ARBA00012201"/>
    </source>
</evidence>
<reference evidence="15" key="1">
    <citation type="submission" date="2024-06" db="EMBL/GenBank/DDBJ databases">
        <authorList>
            <person name="Liu X."/>
            <person name="Lenzi L."/>
            <person name="Haldenby T S."/>
            <person name="Uol C."/>
        </authorList>
    </citation>
    <scope>NUCLEOTIDE SEQUENCE</scope>
</reference>
<keyword evidence="6" id="KW-0547">Nucleotide-binding</keyword>
<evidence type="ECO:0000256" key="10">
    <source>
        <dbReference type="ARBA" id="ARBA00023136"/>
    </source>
</evidence>
<evidence type="ECO:0000256" key="11">
    <source>
        <dbReference type="ARBA" id="ARBA00023239"/>
    </source>
</evidence>
<feature type="transmembrane region" description="Helical" evidence="13">
    <location>
        <begin position="732"/>
        <end position="756"/>
    </location>
</feature>
<feature type="transmembrane region" description="Helical" evidence="13">
    <location>
        <begin position="833"/>
        <end position="855"/>
    </location>
</feature>
<dbReference type="GO" id="GO:0005524">
    <property type="term" value="F:ATP binding"/>
    <property type="evidence" value="ECO:0007669"/>
    <property type="project" value="UniProtKB-KW"/>
</dbReference>
<feature type="domain" description="Guanylate cyclase" evidence="14">
    <location>
        <begin position="327"/>
        <end position="454"/>
    </location>
</feature>
<evidence type="ECO:0000313" key="15">
    <source>
        <dbReference type="EMBL" id="CAL5129901.1"/>
    </source>
</evidence>
<proteinExistence type="predicted"/>
<feature type="domain" description="Guanylate cyclase" evidence="14">
    <location>
        <begin position="925"/>
        <end position="1068"/>
    </location>
</feature>
<evidence type="ECO:0000256" key="13">
    <source>
        <dbReference type="SAM" id="Phobius"/>
    </source>
</evidence>
<evidence type="ECO:0000256" key="4">
    <source>
        <dbReference type="ARBA" id="ARBA00022692"/>
    </source>
</evidence>
<dbReference type="PANTHER" id="PTHR45627">
    <property type="entry name" value="ADENYLATE CYCLASE TYPE 1"/>
    <property type="match status" value="1"/>
</dbReference>
<accession>A0AAV2T1L6</accession>
<feature type="transmembrane region" description="Helical" evidence="13">
    <location>
        <begin position="235"/>
        <end position="254"/>
    </location>
</feature>
<feature type="transmembrane region" description="Helical" evidence="13">
    <location>
        <begin position="129"/>
        <end position="148"/>
    </location>
</feature>
<evidence type="ECO:0000259" key="14">
    <source>
        <dbReference type="PROSITE" id="PS50125"/>
    </source>
</evidence>
<keyword evidence="7" id="KW-0067">ATP-binding</keyword>
<dbReference type="Gene3D" id="3.30.70.1230">
    <property type="entry name" value="Nucleotide cyclase"/>
    <property type="match status" value="2"/>
</dbReference>
<dbReference type="PROSITE" id="PS50125">
    <property type="entry name" value="GUANYLATE_CYCLASE_2"/>
    <property type="match status" value="2"/>
</dbReference>
<keyword evidence="9 13" id="KW-1133">Transmembrane helix</keyword>
<comment type="caution">
    <text evidence="15">The sequence shown here is derived from an EMBL/GenBank/DDBJ whole genome shotgun (WGS) entry which is preliminary data.</text>
</comment>
<dbReference type="SMART" id="SM00044">
    <property type="entry name" value="CYCc"/>
    <property type="match status" value="2"/>
</dbReference>
<evidence type="ECO:0000313" key="16">
    <source>
        <dbReference type="Proteomes" id="UP001497525"/>
    </source>
</evidence>
<feature type="transmembrane region" description="Helical" evidence="13">
    <location>
        <begin position="101"/>
        <end position="122"/>
    </location>
</feature>
<keyword evidence="8" id="KW-0460">Magnesium</keyword>
<dbReference type="PANTHER" id="PTHR45627:SF8">
    <property type="entry name" value="ADENYLATE CYCLASE TYPE 9"/>
    <property type="match status" value="1"/>
</dbReference>
<keyword evidence="5" id="KW-0479">Metal-binding</keyword>
<evidence type="ECO:0000256" key="8">
    <source>
        <dbReference type="ARBA" id="ARBA00022842"/>
    </source>
</evidence>
<dbReference type="FunFam" id="3.30.70.1230:FF:000008">
    <property type="entry name" value="Adenylate cyclase type 9"/>
    <property type="match status" value="1"/>
</dbReference>
<dbReference type="GO" id="GO:0007189">
    <property type="term" value="P:adenylate cyclase-activating G protein-coupled receptor signaling pathway"/>
    <property type="evidence" value="ECO:0007669"/>
    <property type="project" value="TreeGrafter"/>
</dbReference>
<evidence type="ECO:0000256" key="2">
    <source>
        <dbReference type="ARBA" id="ARBA00004141"/>
    </source>
</evidence>
<dbReference type="Pfam" id="PF00211">
    <property type="entry name" value="Guanylate_cyc"/>
    <property type="match status" value="2"/>
</dbReference>
<dbReference type="Proteomes" id="UP001497525">
    <property type="component" value="Unassembled WGS sequence"/>
</dbReference>
<dbReference type="InterPro" id="IPR029787">
    <property type="entry name" value="Nucleotide_cyclase"/>
</dbReference>
<feature type="transmembrane region" description="Helical" evidence="13">
    <location>
        <begin position="654"/>
        <end position="680"/>
    </location>
</feature>
<evidence type="ECO:0000256" key="5">
    <source>
        <dbReference type="ARBA" id="ARBA00022723"/>
    </source>
</evidence>
<protein>
    <recommendedName>
        <fullName evidence="3">adenylate cyclase</fullName>
        <ecNumber evidence="3">4.6.1.1</ecNumber>
    </recommendedName>
</protein>
<dbReference type="GO" id="GO:0046872">
    <property type="term" value="F:metal ion binding"/>
    <property type="evidence" value="ECO:0007669"/>
    <property type="project" value="UniProtKB-KW"/>
</dbReference>
<dbReference type="GO" id="GO:0005886">
    <property type="term" value="C:plasma membrane"/>
    <property type="evidence" value="ECO:0007669"/>
    <property type="project" value="TreeGrafter"/>
</dbReference>
<dbReference type="InterPro" id="IPR001054">
    <property type="entry name" value="A/G_cyclase"/>
</dbReference>
<dbReference type="SUPFAM" id="SSF55073">
    <property type="entry name" value="Nucleotide cyclase"/>
    <property type="match status" value="2"/>
</dbReference>
<organism evidence="15 16">
    <name type="scientific">Calicophoron daubneyi</name>
    <name type="common">Rumen fluke</name>
    <name type="synonym">Paramphistomum daubneyi</name>
    <dbReference type="NCBI Taxonomy" id="300641"/>
    <lineage>
        <taxon>Eukaryota</taxon>
        <taxon>Metazoa</taxon>
        <taxon>Spiralia</taxon>
        <taxon>Lophotrochozoa</taxon>
        <taxon>Platyhelminthes</taxon>
        <taxon>Trematoda</taxon>
        <taxon>Digenea</taxon>
        <taxon>Plagiorchiida</taxon>
        <taxon>Pronocephalata</taxon>
        <taxon>Paramphistomoidea</taxon>
        <taxon>Paramphistomidae</taxon>
        <taxon>Calicophoron</taxon>
    </lineage>
</organism>
<evidence type="ECO:0000256" key="6">
    <source>
        <dbReference type="ARBA" id="ARBA00022741"/>
    </source>
</evidence>
<dbReference type="GO" id="GO:0035556">
    <property type="term" value="P:intracellular signal transduction"/>
    <property type="evidence" value="ECO:0007669"/>
    <property type="project" value="InterPro"/>
</dbReference>
<evidence type="ECO:0000256" key="9">
    <source>
        <dbReference type="ARBA" id="ARBA00022989"/>
    </source>
</evidence>